<reference evidence="1" key="1">
    <citation type="submission" date="2024-12" db="EMBL/GenBank/DDBJ databases">
        <title>Comparative genomics and development of molecular markers within Purpureocillium lilacinum and among Purpureocillium species.</title>
        <authorList>
            <person name="Yeh Z.-Y."/>
            <person name="Ni N.-T."/>
            <person name="Lo P.-H."/>
            <person name="Mushyakhwo K."/>
            <person name="Lin C.-F."/>
            <person name="Nai Y.-S."/>
        </authorList>
    </citation>
    <scope>NUCLEOTIDE SEQUENCE</scope>
    <source>
        <strain evidence="1">NCHU-NPUST-175</strain>
    </source>
</reference>
<gene>
    <name evidence="1" type="ORF">ACCO45_006993</name>
</gene>
<accession>A0ACC4DR41</accession>
<organism evidence="1 2">
    <name type="scientific">Purpureocillium lilacinum</name>
    <name type="common">Paecilomyces lilacinus</name>
    <dbReference type="NCBI Taxonomy" id="33203"/>
    <lineage>
        <taxon>Eukaryota</taxon>
        <taxon>Fungi</taxon>
        <taxon>Dikarya</taxon>
        <taxon>Ascomycota</taxon>
        <taxon>Pezizomycotina</taxon>
        <taxon>Sordariomycetes</taxon>
        <taxon>Hypocreomycetidae</taxon>
        <taxon>Hypocreales</taxon>
        <taxon>Ophiocordycipitaceae</taxon>
        <taxon>Purpureocillium</taxon>
    </lineage>
</organism>
<sequence length="429" mass="45661">MHELKHDDRGPLPPPVPVRDTIRAGKLAETEQAGGGEAPSMAAGTSGPGHPLALLDLVLGIGWRKGSPRLCEAVNGKTDKRERETKQRGRSRLGHHGEDDHHGERRRTGCRPCGASTSTSDASEAAPCPIRIECSGLVRRKRSARWLAVAVATSMEPNDRMPECSHSAGRDKQAAQRAAACSHSKRHGGDIMPHARTHDMRSIYDNLPLPCIGCNDSQDGATAGMMMQLVSQCLIASPDTAMAAEGEELSFEFATHKPSSPSTLPLLSCWRGKEDAQRPQLGRTKRLCDQSPVVARLRSCRAAFCVSSALESPALAGSARRLDHPSPRSEQQSVLSSTVLSLSLAGPPTADGTRATAQGQGKRMDPLVQPPMSTIGGARRAVALDADIALDRDSAALQLVGAFEGAGSPAPRQLLPSGRRRVQRGWIDG</sequence>
<evidence type="ECO:0000313" key="2">
    <source>
        <dbReference type="Proteomes" id="UP001638806"/>
    </source>
</evidence>
<comment type="caution">
    <text evidence="1">The sequence shown here is derived from an EMBL/GenBank/DDBJ whole genome shotgun (WGS) entry which is preliminary data.</text>
</comment>
<name>A0ACC4DR41_PURLI</name>
<dbReference type="Proteomes" id="UP001638806">
    <property type="component" value="Unassembled WGS sequence"/>
</dbReference>
<dbReference type="EMBL" id="JBGNUJ010000006">
    <property type="protein sequence ID" value="KAL3958831.1"/>
    <property type="molecule type" value="Genomic_DNA"/>
</dbReference>
<protein>
    <submittedName>
        <fullName evidence="1">Uncharacterized protein</fullName>
    </submittedName>
</protein>
<evidence type="ECO:0000313" key="1">
    <source>
        <dbReference type="EMBL" id="KAL3958831.1"/>
    </source>
</evidence>
<proteinExistence type="predicted"/>
<keyword evidence="2" id="KW-1185">Reference proteome</keyword>